<keyword evidence="2" id="KW-0560">Oxidoreductase</keyword>
<comment type="caution">
    <text evidence="4">The sequence shown here is derived from an EMBL/GenBank/DDBJ whole genome shotgun (WGS) entry which is preliminary data.</text>
</comment>
<evidence type="ECO:0000313" key="5">
    <source>
        <dbReference type="Proteomes" id="UP000566711"/>
    </source>
</evidence>
<dbReference type="PANTHER" id="PTHR43976">
    <property type="entry name" value="SHORT CHAIN DEHYDROGENASE"/>
    <property type="match status" value="1"/>
</dbReference>
<dbReference type="EMBL" id="JACEZS010000006">
    <property type="protein sequence ID" value="MBA5605589.1"/>
    <property type="molecule type" value="Genomic_DNA"/>
</dbReference>
<dbReference type="InterPro" id="IPR036291">
    <property type="entry name" value="NAD(P)-bd_dom_sf"/>
</dbReference>
<dbReference type="CDD" id="cd05374">
    <property type="entry name" value="17beta-HSD-like_SDR_c"/>
    <property type="match status" value="1"/>
</dbReference>
<gene>
    <name evidence="4" type="ORF">H3H36_09470</name>
</gene>
<evidence type="ECO:0000313" key="4">
    <source>
        <dbReference type="EMBL" id="MBA5605589.1"/>
    </source>
</evidence>
<dbReference type="PRINTS" id="PR00080">
    <property type="entry name" value="SDRFAMILY"/>
</dbReference>
<keyword evidence="5" id="KW-1185">Reference proteome</keyword>
<dbReference type="RefSeq" id="WP_182216646.1">
    <property type="nucleotide sequence ID" value="NZ_JACEZS010000006.1"/>
</dbReference>
<dbReference type="InterPro" id="IPR002347">
    <property type="entry name" value="SDR_fam"/>
</dbReference>
<evidence type="ECO:0000256" key="3">
    <source>
        <dbReference type="RuleBase" id="RU000363"/>
    </source>
</evidence>
<sequence length="273" mass="28694">MKKIILITGCSSGIGRASAQLCAAQGWQVVATMRDTSQAGTLAGLPHVDLLPLDVSDRASIAAAFAAIESRHGRLDAIVNNAGFGAFGPFETASRELIERQLATNLSGMMDVTRAALPLMRAQRGGTIVNIASIGGLVTMPLNAIYHATKYAVVGFTEGLSYELAPFNIRARYVAPGGVATDFAGRSLSTTFEGDDHPYAGTVAKVLAAFRQRSGSYSTPEQIAQVVLQAVTDEGPQVAYVAGEDAQALLAARAQLGEQDYLRMMAQRFGLAG</sequence>
<dbReference type="AlphaFoldDB" id="A0A7W2EGM7"/>
<evidence type="ECO:0000256" key="2">
    <source>
        <dbReference type="ARBA" id="ARBA00023002"/>
    </source>
</evidence>
<comment type="similarity">
    <text evidence="1 3">Belongs to the short-chain dehydrogenases/reductases (SDR) family.</text>
</comment>
<dbReference type="PRINTS" id="PR00081">
    <property type="entry name" value="GDHRDH"/>
</dbReference>
<evidence type="ECO:0000256" key="1">
    <source>
        <dbReference type="ARBA" id="ARBA00006484"/>
    </source>
</evidence>
<accession>A0A7W2EGM7</accession>
<organism evidence="4 5">
    <name type="scientific">Rugamonas fusca</name>
    <dbReference type="NCBI Taxonomy" id="2758568"/>
    <lineage>
        <taxon>Bacteria</taxon>
        <taxon>Pseudomonadati</taxon>
        <taxon>Pseudomonadota</taxon>
        <taxon>Betaproteobacteria</taxon>
        <taxon>Burkholderiales</taxon>
        <taxon>Oxalobacteraceae</taxon>
        <taxon>Telluria group</taxon>
        <taxon>Rugamonas</taxon>
    </lineage>
</organism>
<dbReference type="GO" id="GO:0016491">
    <property type="term" value="F:oxidoreductase activity"/>
    <property type="evidence" value="ECO:0007669"/>
    <property type="project" value="UniProtKB-KW"/>
</dbReference>
<dbReference type="Gene3D" id="3.40.50.720">
    <property type="entry name" value="NAD(P)-binding Rossmann-like Domain"/>
    <property type="match status" value="1"/>
</dbReference>
<dbReference type="Proteomes" id="UP000566711">
    <property type="component" value="Unassembled WGS sequence"/>
</dbReference>
<proteinExistence type="inferred from homology"/>
<dbReference type="Pfam" id="PF00106">
    <property type="entry name" value="adh_short"/>
    <property type="match status" value="1"/>
</dbReference>
<dbReference type="SUPFAM" id="SSF51735">
    <property type="entry name" value="NAD(P)-binding Rossmann-fold domains"/>
    <property type="match status" value="1"/>
</dbReference>
<reference evidence="4 5" key="1">
    <citation type="submission" date="2020-07" db="EMBL/GenBank/DDBJ databases">
        <title>Novel species isolated from subtropical streams in China.</title>
        <authorList>
            <person name="Lu H."/>
        </authorList>
    </citation>
    <scope>NUCLEOTIDE SEQUENCE [LARGE SCALE GENOMIC DNA]</scope>
    <source>
        <strain evidence="4 5">FT3S</strain>
    </source>
</reference>
<name>A0A7W2EGM7_9BURK</name>
<dbReference type="InterPro" id="IPR051911">
    <property type="entry name" value="SDR_oxidoreductase"/>
</dbReference>
<protein>
    <submittedName>
        <fullName evidence="4">SDR family oxidoreductase</fullName>
    </submittedName>
</protein>
<dbReference type="PANTHER" id="PTHR43976:SF16">
    <property type="entry name" value="SHORT-CHAIN DEHYDROGENASE_REDUCTASE FAMILY PROTEIN"/>
    <property type="match status" value="1"/>
</dbReference>